<reference evidence="6" key="1">
    <citation type="submission" date="2014-11" db="EMBL/GenBank/DDBJ databases">
        <authorList>
            <person name="Otto D Thomas"/>
            <person name="Naeem Raeece"/>
        </authorList>
    </citation>
    <scope>NUCLEOTIDE SEQUENCE</scope>
</reference>
<evidence type="ECO:0000256" key="1">
    <source>
        <dbReference type="ARBA" id="ARBA00010397"/>
    </source>
</evidence>
<sequence length="222" mass="24963">MSGAEKETEVPPREVPPLEGAETFDFGLKKKKKGRRKKKEAEEKNGEAEIDGAFSEFRRGPIYAYEELLQRVRQKIKDQNGDLAGKKKITLRPPNIERLGPRVVWTNFAELCQMIDRSPEPLLHFVLVELGTEGSIAGCQVILRGRYTGRQIESLLRQYIHEYVACQMCHSSSPTLEKDQSTRLQVIKCSDCGAFRTVAAIKAGYHAQTRADRKKAKEASGG</sequence>
<dbReference type="InterPro" id="IPR016189">
    <property type="entry name" value="Transl_init_fac_IF2/IF5_N"/>
</dbReference>
<name>A0A0G4H3Y9_9ALVE</name>
<evidence type="ECO:0000256" key="4">
    <source>
        <dbReference type="SAM" id="MobiDB-lite"/>
    </source>
</evidence>
<dbReference type="AlphaFoldDB" id="A0A0G4H3Y9"/>
<dbReference type="SUPFAM" id="SSF75689">
    <property type="entry name" value="Zinc-binding domain of translation initiation factor 2 beta"/>
    <property type="match status" value="1"/>
</dbReference>
<feature type="compositionally biased region" description="Basic residues" evidence="4">
    <location>
        <begin position="29"/>
        <end position="38"/>
    </location>
</feature>
<gene>
    <name evidence="6" type="ORF">Cvel_5658</name>
</gene>
<proteinExistence type="inferred from homology"/>
<dbReference type="InterPro" id="IPR045196">
    <property type="entry name" value="IF2/IF5"/>
</dbReference>
<dbReference type="FunFam" id="3.30.30.170:FF:000001">
    <property type="entry name" value="Eukaryotic translation initiation factor 2 subunit"/>
    <property type="match status" value="1"/>
</dbReference>
<feature type="compositionally biased region" description="Basic and acidic residues" evidence="4">
    <location>
        <begin position="1"/>
        <end position="12"/>
    </location>
</feature>
<evidence type="ECO:0000256" key="3">
    <source>
        <dbReference type="ARBA" id="ARBA00022917"/>
    </source>
</evidence>
<dbReference type="PANTHER" id="PTHR23001:SF3">
    <property type="entry name" value="EUKARYOTIC TRANSLATION INITIATION FACTOR 2 SUBUNIT 2"/>
    <property type="match status" value="1"/>
</dbReference>
<dbReference type="GO" id="GO:0003729">
    <property type="term" value="F:mRNA binding"/>
    <property type="evidence" value="ECO:0007669"/>
    <property type="project" value="TreeGrafter"/>
</dbReference>
<evidence type="ECO:0000259" key="5">
    <source>
        <dbReference type="SMART" id="SM00653"/>
    </source>
</evidence>
<dbReference type="GO" id="GO:0003743">
    <property type="term" value="F:translation initiation factor activity"/>
    <property type="evidence" value="ECO:0007669"/>
    <property type="project" value="UniProtKB-KW"/>
</dbReference>
<dbReference type="Pfam" id="PF01873">
    <property type="entry name" value="eIF-5_eIF-2B"/>
    <property type="match status" value="1"/>
</dbReference>
<dbReference type="InterPro" id="IPR002735">
    <property type="entry name" value="Transl_init_fac_IF2/IF5_dom"/>
</dbReference>
<organism evidence="6">
    <name type="scientific">Chromera velia CCMP2878</name>
    <dbReference type="NCBI Taxonomy" id="1169474"/>
    <lineage>
        <taxon>Eukaryota</taxon>
        <taxon>Sar</taxon>
        <taxon>Alveolata</taxon>
        <taxon>Colpodellida</taxon>
        <taxon>Chromeraceae</taxon>
        <taxon>Chromera</taxon>
    </lineage>
</organism>
<dbReference type="InterPro" id="IPR016190">
    <property type="entry name" value="Transl_init_fac_IF2/IF5_Zn-bd"/>
</dbReference>
<comment type="similarity">
    <text evidence="1">Belongs to the eIF-2-beta/eIF-5 family.</text>
</comment>
<feature type="domain" description="Translation initiation factor IF2/IF5" evidence="5">
    <location>
        <begin position="86"/>
        <end position="195"/>
    </location>
</feature>
<dbReference type="SMART" id="SM00653">
    <property type="entry name" value="eIF2B_5"/>
    <property type="match status" value="1"/>
</dbReference>
<evidence type="ECO:0000256" key="2">
    <source>
        <dbReference type="ARBA" id="ARBA00022540"/>
    </source>
</evidence>
<keyword evidence="3" id="KW-0648">Protein biosynthesis</keyword>
<protein>
    <recommendedName>
        <fullName evidence="5">Translation initiation factor IF2/IF5 domain-containing protein</fullName>
    </recommendedName>
</protein>
<dbReference type="GO" id="GO:0005850">
    <property type="term" value="C:eukaryotic translation initiation factor 2 complex"/>
    <property type="evidence" value="ECO:0007669"/>
    <property type="project" value="TreeGrafter"/>
</dbReference>
<dbReference type="Gene3D" id="3.30.30.170">
    <property type="match status" value="1"/>
</dbReference>
<feature type="region of interest" description="Disordered" evidence="4">
    <location>
        <begin position="1"/>
        <end position="47"/>
    </location>
</feature>
<dbReference type="EMBL" id="CDMZ01001853">
    <property type="protein sequence ID" value="CEM38425.1"/>
    <property type="molecule type" value="Genomic_DNA"/>
</dbReference>
<dbReference type="VEuPathDB" id="CryptoDB:Cvel_5658"/>
<keyword evidence="2" id="KW-0396">Initiation factor</keyword>
<dbReference type="PANTHER" id="PTHR23001">
    <property type="entry name" value="EUKARYOTIC TRANSLATION INITIATION FACTOR"/>
    <property type="match status" value="1"/>
</dbReference>
<dbReference type="SUPFAM" id="SSF100966">
    <property type="entry name" value="Translation initiation factor 2 beta, aIF2beta, N-terminal domain"/>
    <property type="match status" value="1"/>
</dbReference>
<accession>A0A0G4H3Y9</accession>
<dbReference type="GO" id="GO:0031369">
    <property type="term" value="F:translation initiation factor binding"/>
    <property type="evidence" value="ECO:0007669"/>
    <property type="project" value="TreeGrafter"/>
</dbReference>
<dbReference type="GO" id="GO:0001731">
    <property type="term" value="P:formation of translation preinitiation complex"/>
    <property type="evidence" value="ECO:0007669"/>
    <property type="project" value="TreeGrafter"/>
</dbReference>
<dbReference type="PhylomeDB" id="A0A0G4H3Y9"/>
<evidence type="ECO:0000313" key="6">
    <source>
        <dbReference type="EMBL" id="CEM38425.1"/>
    </source>
</evidence>